<keyword evidence="17" id="KW-1185">Reference proteome</keyword>
<feature type="transmembrane region" description="Helical" evidence="13">
    <location>
        <begin position="163"/>
        <end position="182"/>
    </location>
</feature>
<dbReference type="InterPro" id="IPR003660">
    <property type="entry name" value="HAMP_dom"/>
</dbReference>
<dbReference type="AlphaFoldDB" id="A0A157PIP1"/>
<keyword evidence="9" id="KW-0067">ATP-binding</keyword>
<dbReference type="InterPro" id="IPR013727">
    <property type="entry name" value="2CSK_N"/>
</dbReference>
<dbReference type="EC" id="2.7.13.3" evidence="3"/>
<comment type="subcellular location">
    <subcellularLocation>
        <location evidence="2">Membrane</location>
        <topology evidence="2">Multi-pass membrane protein</topology>
    </subcellularLocation>
</comment>
<evidence type="ECO:0000256" key="11">
    <source>
        <dbReference type="ARBA" id="ARBA00023012"/>
    </source>
</evidence>
<evidence type="ECO:0000256" key="2">
    <source>
        <dbReference type="ARBA" id="ARBA00004141"/>
    </source>
</evidence>
<dbReference type="KEGG" id="btrm:SAMEA390648701924"/>
<dbReference type="InterPro" id="IPR004358">
    <property type="entry name" value="Sig_transdc_His_kin-like_C"/>
</dbReference>
<feature type="domain" description="Histidine kinase" evidence="14">
    <location>
        <begin position="243"/>
        <end position="459"/>
    </location>
</feature>
<keyword evidence="11" id="KW-0902">Two-component regulatory system</keyword>
<dbReference type="InterPro" id="IPR050428">
    <property type="entry name" value="TCS_sensor_his_kinase"/>
</dbReference>
<dbReference type="PANTHER" id="PTHR45436:SF14">
    <property type="entry name" value="SENSOR PROTEIN QSEC"/>
    <property type="match status" value="1"/>
</dbReference>
<evidence type="ECO:0000256" key="4">
    <source>
        <dbReference type="ARBA" id="ARBA00022553"/>
    </source>
</evidence>
<reference evidence="16 17" key="1">
    <citation type="submission" date="2016-04" db="EMBL/GenBank/DDBJ databases">
        <authorList>
            <consortium name="Pathogen Informatics"/>
        </authorList>
    </citation>
    <scope>NUCLEOTIDE SEQUENCE [LARGE SCALE GENOMIC DNA]</scope>
    <source>
        <strain evidence="16 17">H044680328</strain>
    </source>
</reference>
<dbReference type="GO" id="GO:0000155">
    <property type="term" value="F:phosphorelay sensor kinase activity"/>
    <property type="evidence" value="ECO:0007669"/>
    <property type="project" value="InterPro"/>
</dbReference>
<dbReference type="RefSeq" id="WP_063491854.1">
    <property type="nucleotide sequence ID" value="NZ_CP016340.1"/>
</dbReference>
<dbReference type="CDD" id="cd00082">
    <property type="entry name" value="HisKA"/>
    <property type="match status" value="1"/>
</dbReference>
<dbReference type="SUPFAM" id="SSF55874">
    <property type="entry name" value="ATPase domain of HSP90 chaperone/DNA topoisomerase II/histidine kinase"/>
    <property type="match status" value="1"/>
</dbReference>
<keyword evidence="4" id="KW-0597">Phosphoprotein</keyword>
<evidence type="ECO:0000256" key="8">
    <source>
        <dbReference type="ARBA" id="ARBA00022777"/>
    </source>
</evidence>
<dbReference type="PATRIC" id="fig|123899.6.peg.1913"/>
<keyword evidence="12 13" id="KW-0472">Membrane</keyword>
<dbReference type="Gene3D" id="3.30.565.10">
    <property type="entry name" value="Histidine kinase-like ATPase, C-terminal domain"/>
    <property type="match status" value="1"/>
</dbReference>
<dbReference type="InterPro" id="IPR036890">
    <property type="entry name" value="HATPase_C_sf"/>
</dbReference>
<keyword evidence="5 16" id="KW-0808">Transferase</keyword>
<evidence type="ECO:0000256" key="9">
    <source>
        <dbReference type="ARBA" id="ARBA00022840"/>
    </source>
</evidence>
<sequence length="463" mass="50329">MPTSAHRSRPKSYSLRNRLIWTTLGSSIAVGLISTAIVLALAWKEVNDTFDDLLEEGARLVLALGEGATGQDPQADPRASSSALRLDYQILSPDGRILARGHDAPRKPFVSEGARHDRFYDVSVKGERWRVYVRVHDKLGFSVQIGQEWEDRNDLIFDTLGSLAWPLAGLWLLLALVNGWLVHRLVAPLGRMASHLQARSAGDLSPLAYDGRAREIQTVVSALNQLLDRVTHTLEGERRFTADAAHELRTPLAALASRIQLLQRSLPPECAQAAAPHLRRLRSDVARSTALVHSLLQLARLDPQSAEALLTDRIDVAELMREAMRAYAADAEARGVTITLDCRVDSMVGNREALLTALRNLLHNAIVYGRAAGRVELSATRQGEAIVLAVRDDGDGVAPPDLERLGQRFFRVLGNEAPGSGLGLSIVARVAELHRGALQFTCGLDGLGLGAQLILPGQPEAGP</sequence>
<dbReference type="PRINTS" id="PR00344">
    <property type="entry name" value="BCTRLSENSOR"/>
</dbReference>
<dbReference type="SMART" id="SM00387">
    <property type="entry name" value="HATPase_c"/>
    <property type="match status" value="1"/>
</dbReference>
<dbReference type="PROSITE" id="PS50109">
    <property type="entry name" value="HIS_KIN"/>
    <property type="match status" value="1"/>
</dbReference>
<keyword evidence="7" id="KW-0547">Nucleotide-binding</keyword>
<feature type="transmembrane region" description="Helical" evidence="13">
    <location>
        <begin position="20"/>
        <end position="43"/>
    </location>
</feature>
<dbReference type="eggNOG" id="COG0642">
    <property type="taxonomic scope" value="Bacteria"/>
</dbReference>
<proteinExistence type="predicted"/>
<evidence type="ECO:0000256" key="6">
    <source>
        <dbReference type="ARBA" id="ARBA00022692"/>
    </source>
</evidence>
<evidence type="ECO:0000256" key="7">
    <source>
        <dbReference type="ARBA" id="ARBA00022741"/>
    </source>
</evidence>
<dbReference type="GO" id="GO:0005524">
    <property type="term" value="F:ATP binding"/>
    <property type="evidence" value="ECO:0007669"/>
    <property type="project" value="UniProtKB-KW"/>
</dbReference>
<evidence type="ECO:0000313" key="16">
    <source>
        <dbReference type="EMBL" id="SAI69769.1"/>
    </source>
</evidence>
<dbReference type="InterPro" id="IPR003661">
    <property type="entry name" value="HisK_dim/P_dom"/>
</dbReference>
<evidence type="ECO:0000256" key="10">
    <source>
        <dbReference type="ARBA" id="ARBA00022989"/>
    </source>
</evidence>
<dbReference type="Pfam" id="PF02518">
    <property type="entry name" value="HATPase_c"/>
    <property type="match status" value="1"/>
</dbReference>
<accession>A0A157PIP1</accession>
<dbReference type="InterPro" id="IPR003594">
    <property type="entry name" value="HATPase_dom"/>
</dbReference>
<organism evidence="16 17">
    <name type="scientific">Bordetella trematum</name>
    <dbReference type="NCBI Taxonomy" id="123899"/>
    <lineage>
        <taxon>Bacteria</taxon>
        <taxon>Pseudomonadati</taxon>
        <taxon>Pseudomonadota</taxon>
        <taxon>Betaproteobacteria</taxon>
        <taxon>Burkholderiales</taxon>
        <taxon>Alcaligenaceae</taxon>
        <taxon>Bordetella</taxon>
    </lineage>
</organism>
<dbReference type="Proteomes" id="UP000076825">
    <property type="component" value="Chromosome 1"/>
</dbReference>
<dbReference type="CDD" id="cd00075">
    <property type="entry name" value="HATPase"/>
    <property type="match status" value="1"/>
</dbReference>
<comment type="catalytic activity">
    <reaction evidence="1">
        <text>ATP + protein L-histidine = ADP + protein N-phospho-L-histidine.</text>
        <dbReference type="EC" id="2.7.13.3"/>
    </reaction>
</comment>
<evidence type="ECO:0000256" key="3">
    <source>
        <dbReference type="ARBA" id="ARBA00012438"/>
    </source>
</evidence>
<dbReference type="OrthoDB" id="8554694at2"/>
<evidence type="ECO:0000259" key="15">
    <source>
        <dbReference type="PROSITE" id="PS50885"/>
    </source>
</evidence>
<evidence type="ECO:0000313" key="17">
    <source>
        <dbReference type="Proteomes" id="UP000076825"/>
    </source>
</evidence>
<keyword evidence="8 16" id="KW-0418">Kinase</keyword>
<dbReference type="PROSITE" id="PS50885">
    <property type="entry name" value="HAMP"/>
    <property type="match status" value="1"/>
</dbReference>
<keyword evidence="6 13" id="KW-0812">Transmembrane</keyword>
<dbReference type="SMART" id="SM00388">
    <property type="entry name" value="HisKA"/>
    <property type="match status" value="1"/>
</dbReference>
<dbReference type="PANTHER" id="PTHR45436">
    <property type="entry name" value="SENSOR HISTIDINE KINASE YKOH"/>
    <property type="match status" value="1"/>
</dbReference>
<evidence type="ECO:0000259" key="14">
    <source>
        <dbReference type="PROSITE" id="PS50109"/>
    </source>
</evidence>
<dbReference type="Gene3D" id="1.10.287.130">
    <property type="match status" value="1"/>
</dbReference>
<dbReference type="Pfam" id="PF00672">
    <property type="entry name" value="HAMP"/>
    <property type="match status" value="1"/>
</dbReference>
<dbReference type="Pfam" id="PF00512">
    <property type="entry name" value="HisKA"/>
    <property type="match status" value="1"/>
</dbReference>
<evidence type="ECO:0000256" key="5">
    <source>
        <dbReference type="ARBA" id="ARBA00022679"/>
    </source>
</evidence>
<keyword evidence="10 13" id="KW-1133">Transmembrane helix</keyword>
<dbReference type="InterPro" id="IPR036097">
    <property type="entry name" value="HisK_dim/P_sf"/>
</dbReference>
<dbReference type="InterPro" id="IPR005467">
    <property type="entry name" value="His_kinase_dom"/>
</dbReference>
<dbReference type="SMART" id="SM00304">
    <property type="entry name" value="HAMP"/>
    <property type="match status" value="1"/>
</dbReference>
<dbReference type="Pfam" id="PF08521">
    <property type="entry name" value="2CSK_N"/>
    <property type="match status" value="1"/>
</dbReference>
<name>A0A157PIP1_9BORD</name>
<evidence type="ECO:0000256" key="1">
    <source>
        <dbReference type="ARBA" id="ARBA00000085"/>
    </source>
</evidence>
<dbReference type="GO" id="GO:0005886">
    <property type="term" value="C:plasma membrane"/>
    <property type="evidence" value="ECO:0007669"/>
    <property type="project" value="TreeGrafter"/>
</dbReference>
<feature type="domain" description="HAMP" evidence="15">
    <location>
        <begin position="183"/>
        <end position="235"/>
    </location>
</feature>
<dbReference type="STRING" id="123899.SAMEA3906487_01924"/>
<evidence type="ECO:0000256" key="13">
    <source>
        <dbReference type="SAM" id="Phobius"/>
    </source>
</evidence>
<dbReference type="EMBL" id="LT546645">
    <property type="protein sequence ID" value="SAI69769.1"/>
    <property type="molecule type" value="Genomic_DNA"/>
</dbReference>
<evidence type="ECO:0000256" key="12">
    <source>
        <dbReference type="ARBA" id="ARBA00023136"/>
    </source>
</evidence>
<dbReference type="SUPFAM" id="SSF47384">
    <property type="entry name" value="Homodimeric domain of signal transducing histidine kinase"/>
    <property type="match status" value="1"/>
</dbReference>
<protein>
    <recommendedName>
        <fullName evidence="3">histidine kinase</fullName>
        <ecNumber evidence="3">2.7.13.3</ecNumber>
    </recommendedName>
</protein>
<dbReference type="GeneID" id="56590798"/>
<gene>
    <name evidence="16" type="primary">qseC_3</name>
    <name evidence="16" type="ORF">SAMEA3906487_01924</name>
</gene>